<evidence type="ECO:0000313" key="5">
    <source>
        <dbReference type="Proteomes" id="UP001157017"/>
    </source>
</evidence>
<proteinExistence type="predicted"/>
<dbReference type="InterPro" id="IPR001932">
    <property type="entry name" value="PPM-type_phosphatase-like_dom"/>
</dbReference>
<feature type="compositionally biased region" description="Basic and acidic residues" evidence="2">
    <location>
        <begin position="1"/>
        <end position="29"/>
    </location>
</feature>
<comment type="caution">
    <text evidence="4">The sequence shown here is derived from an EMBL/GenBank/DDBJ whole genome shotgun (WGS) entry which is preliminary data.</text>
</comment>
<keyword evidence="5" id="KW-1185">Reference proteome</keyword>
<gene>
    <name evidence="4" type="ORF">GCM10025868_24890</name>
</gene>
<dbReference type="InterPro" id="IPR052016">
    <property type="entry name" value="Bact_Sigma-Reg"/>
</dbReference>
<protein>
    <recommendedName>
        <fullName evidence="3">PPM-type phosphatase domain-containing protein</fullName>
    </recommendedName>
</protein>
<dbReference type="PANTHER" id="PTHR43156">
    <property type="entry name" value="STAGE II SPORULATION PROTEIN E-RELATED"/>
    <property type="match status" value="1"/>
</dbReference>
<reference evidence="5" key="1">
    <citation type="journal article" date="2019" name="Int. J. Syst. Evol. Microbiol.">
        <title>The Global Catalogue of Microorganisms (GCM) 10K type strain sequencing project: providing services to taxonomists for standard genome sequencing and annotation.</title>
        <authorList>
            <consortium name="The Broad Institute Genomics Platform"/>
            <consortium name="The Broad Institute Genome Sequencing Center for Infectious Disease"/>
            <person name="Wu L."/>
            <person name="Ma J."/>
        </authorList>
    </citation>
    <scope>NUCLEOTIDE SEQUENCE [LARGE SCALE GENOMIC DNA]</scope>
    <source>
        <strain evidence="5">NBRC 108730</strain>
    </source>
</reference>
<evidence type="ECO:0000259" key="3">
    <source>
        <dbReference type="Pfam" id="PF07228"/>
    </source>
</evidence>
<name>A0ABQ6JHE1_9ACTN</name>
<feature type="region of interest" description="Disordered" evidence="2">
    <location>
        <begin position="245"/>
        <end position="292"/>
    </location>
</feature>
<accession>A0ABQ6JHE1</accession>
<evidence type="ECO:0000256" key="2">
    <source>
        <dbReference type="SAM" id="MobiDB-lite"/>
    </source>
</evidence>
<dbReference type="EMBL" id="BSUZ01000001">
    <property type="protein sequence ID" value="GMA87239.1"/>
    <property type="molecule type" value="Genomic_DNA"/>
</dbReference>
<dbReference type="InterPro" id="IPR036457">
    <property type="entry name" value="PPM-type-like_dom_sf"/>
</dbReference>
<keyword evidence="1" id="KW-0378">Hydrolase</keyword>
<feature type="domain" description="PPM-type phosphatase" evidence="3">
    <location>
        <begin position="171"/>
        <end position="245"/>
    </location>
</feature>
<evidence type="ECO:0000313" key="4">
    <source>
        <dbReference type="EMBL" id="GMA87239.1"/>
    </source>
</evidence>
<dbReference type="Gene3D" id="3.60.40.10">
    <property type="entry name" value="PPM-type phosphatase domain"/>
    <property type="match status" value="1"/>
</dbReference>
<feature type="compositionally biased region" description="Low complexity" evidence="2">
    <location>
        <begin position="283"/>
        <end position="292"/>
    </location>
</feature>
<dbReference type="Proteomes" id="UP001157017">
    <property type="component" value="Unassembled WGS sequence"/>
</dbReference>
<dbReference type="Pfam" id="PF07228">
    <property type="entry name" value="SpoIIE"/>
    <property type="match status" value="1"/>
</dbReference>
<evidence type="ECO:0000256" key="1">
    <source>
        <dbReference type="ARBA" id="ARBA00022801"/>
    </source>
</evidence>
<feature type="region of interest" description="Disordered" evidence="2">
    <location>
        <begin position="1"/>
        <end position="60"/>
    </location>
</feature>
<sequence>MSHVRAGEESPGDGGERRDDEERAVRVGLDRGPAGRAFREQAVQTLPPGSADGAGRTSDDGWTVLAPVTERGEALGLLELVVPAEPSPDTVAEIARTAHLLGFVVVASRRHTDLFEWAQRSTPYSLSAEIQRRLLPAGYTCETGQFTLSAWLEPSASVGGDTYDYSLARDVLHLSMTDAMGHGVDNSLLATLCVGSLRYARRHGLSLPEQAAVANEALCAQRTSVPGDGFCTGLLGRLDLTDGVLEPGERRPRRAVPAARRGSRHRRPGAGRAVRPLRRDPLPGAAPAAAAG</sequence>
<organism evidence="4 5">
    <name type="scientific">Angustibacter aerolatus</name>
    <dbReference type="NCBI Taxonomy" id="1162965"/>
    <lineage>
        <taxon>Bacteria</taxon>
        <taxon>Bacillati</taxon>
        <taxon>Actinomycetota</taxon>
        <taxon>Actinomycetes</taxon>
        <taxon>Kineosporiales</taxon>
        <taxon>Kineosporiaceae</taxon>
    </lineage>
</organism>
<dbReference type="PANTHER" id="PTHR43156:SF2">
    <property type="entry name" value="STAGE II SPORULATION PROTEIN E"/>
    <property type="match status" value="1"/>
</dbReference>